<evidence type="ECO:0000313" key="5">
    <source>
        <dbReference type="Proteomes" id="UP001198893"/>
    </source>
</evidence>
<dbReference type="InterPro" id="IPR009057">
    <property type="entry name" value="Homeodomain-like_sf"/>
</dbReference>
<dbReference type="AlphaFoldDB" id="A0AAW4W7I6"/>
<evidence type="ECO:0000259" key="2">
    <source>
        <dbReference type="Pfam" id="PF13556"/>
    </source>
</evidence>
<dbReference type="InterPro" id="IPR051448">
    <property type="entry name" value="CdaR-like_regulators"/>
</dbReference>
<dbReference type="Proteomes" id="UP001198893">
    <property type="component" value="Unassembled WGS sequence"/>
</dbReference>
<dbReference type="Pfam" id="PF13556">
    <property type="entry name" value="HTH_30"/>
    <property type="match status" value="1"/>
</dbReference>
<dbReference type="EMBL" id="JAJEQW010000001">
    <property type="protein sequence ID" value="MCC2240723.1"/>
    <property type="molecule type" value="Genomic_DNA"/>
</dbReference>
<name>A0AAW4W7I6_9FIRM</name>
<dbReference type="PANTHER" id="PTHR33744">
    <property type="entry name" value="CARBOHYDRATE DIACID REGULATOR"/>
    <property type="match status" value="1"/>
</dbReference>
<gene>
    <name evidence="4" type="ORF">LKD47_00205</name>
</gene>
<comment type="caution">
    <text evidence="4">The sequence shown here is derived from an EMBL/GenBank/DDBJ whole genome shotgun (WGS) entry which is preliminary data.</text>
</comment>
<organism evidence="4 5">
    <name type="scientific">Roseburia amylophila</name>
    <dbReference type="NCBI Taxonomy" id="2981794"/>
    <lineage>
        <taxon>Bacteria</taxon>
        <taxon>Bacillati</taxon>
        <taxon>Bacillota</taxon>
        <taxon>Clostridia</taxon>
        <taxon>Lachnospirales</taxon>
        <taxon>Lachnospiraceae</taxon>
        <taxon>Roseburia</taxon>
    </lineage>
</organism>
<dbReference type="SUPFAM" id="SSF46689">
    <property type="entry name" value="Homeodomain-like"/>
    <property type="match status" value="1"/>
</dbReference>
<reference evidence="4" key="1">
    <citation type="submission" date="2021-10" db="EMBL/GenBank/DDBJ databases">
        <title>Anaerobic single-cell dispensing facilitates the cultivation of human gut bacteria.</title>
        <authorList>
            <person name="Afrizal A."/>
        </authorList>
    </citation>
    <scope>NUCLEOTIDE SEQUENCE</scope>
    <source>
        <strain evidence="4">CLA-AA-H204</strain>
    </source>
</reference>
<evidence type="ECO:0000259" key="3">
    <source>
        <dbReference type="Pfam" id="PF17853"/>
    </source>
</evidence>
<dbReference type="InterPro" id="IPR025736">
    <property type="entry name" value="PucR_C-HTH_dom"/>
</dbReference>
<feature type="domain" description="CdaR GGDEF-like" evidence="3">
    <location>
        <begin position="130"/>
        <end position="241"/>
    </location>
</feature>
<dbReference type="InterPro" id="IPR041522">
    <property type="entry name" value="CdaR_GGDEF"/>
</dbReference>
<dbReference type="RefSeq" id="WP_227709349.1">
    <property type="nucleotide sequence ID" value="NZ_JAJEQW010000001.1"/>
</dbReference>
<evidence type="ECO:0000256" key="1">
    <source>
        <dbReference type="ARBA" id="ARBA00006754"/>
    </source>
</evidence>
<dbReference type="Gene3D" id="1.10.10.2840">
    <property type="entry name" value="PucR C-terminal helix-turn-helix domain"/>
    <property type="match status" value="1"/>
</dbReference>
<sequence>MLSNHKLQTTLEEISDISKIGLALYDENGKQVAATFQIETDMRAEVVNFAASMAESQMLSGFHFFKVIAEQEVEYILLARSTNDEAYMVGRLAVCQIRNLIASNREQSDKNNFMQNILLGNMLVVDMYNKAKKLHIEQAKRLVYVIEVDGRKDSVIVEMVKNLFADRNRDFVTELDEQNIILIKDATDLKTEEDALHLAKTIVDNLHAEAMVRVRVGYGNTVNTLQDIAKSYQEAKMALEVGRIFNVEEETISYGKLGIGRLIYQLPMSLCEMFIKEIFGERNIDLDDETMVTIQKFFENSLNISETARQLYIHRNTLVYRLERLEKMIGLDIRKFEDAMTFKIAMMVIAHMDYQN</sequence>
<comment type="similarity">
    <text evidence="1">Belongs to the CdaR family.</text>
</comment>
<evidence type="ECO:0000313" key="4">
    <source>
        <dbReference type="EMBL" id="MCC2240723.1"/>
    </source>
</evidence>
<dbReference type="Pfam" id="PF17853">
    <property type="entry name" value="GGDEF_2"/>
    <property type="match status" value="1"/>
</dbReference>
<dbReference type="InterPro" id="IPR042070">
    <property type="entry name" value="PucR_C-HTH_sf"/>
</dbReference>
<proteinExistence type="inferred from homology"/>
<accession>A0AAW4W7I6</accession>
<protein>
    <submittedName>
        <fullName evidence="4">Helix-turn-helix domain-containing protein</fullName>
    </submittedName>
</protein>
<feature type="domain" description="PucR C-terminal helix-turn-helix" evidence="2">
    <location>
        <begin position="293"/>
        <end position="347"/>
    </location>
</feature>